<accession>A0A4R4RKN0</accession>
<dbReference type="OrthoDB" id="9779865at2"/>
<feature type="region of interest" description="Disordered" evidence="1">
    <location>
        <begin position="62"/>
        <end position="81"/>
    </location>
</feature>
<protein>
    <submittedName>
        <fullName evidence="3">DUF3152 domain-containing protein</fullName>
    </submittedName>
</protein>
<dbReference type="Proteomes" id="UP000295621">
    <property type="component" value="Unassembled WGS sequence"/>
</dbReference>
<evidence type="ECO:0000313" key="4">
    <source>
        <dbReference type="Proteomes" id="UP000295621"/>
    </source>
</evidence>
<feature type="compositionally biased region" description="Basic residues" evidence="1">
    <location>
        <begin position="10"/>
        <end position="22"/>
    </location>
</feature>
<reference evidence="3 4" key="1">
    <citation type="submission" date="2019-02" db="EMBL/GenBank/DDBJ databases">
        <title>Draft genome sequences of novel Actinobacteria.</title>
        <authorList>
            <person name="Sahin N."/>
            <person name="Ay H."/>
            <person name="Saygin H."/>
        </authorList>
    </citation>
    <scope>NUCLEOTIDE SEQUENCE [LARGE SCALE GENOMIC DNA]</scope>
    <source>
        <strain evidence="3 4">KC603</strain>
    </source>
</reference>
<feature type="region of interest" description="Disordered" evidence="1">
    <location>
        <begin position="1"/>
        <end position="27"/>
    </location>
</feature>
<evidence type="ECO:0000256" key="1">
    <source>
        <dbReference type="SAM" id="MobiDB-lite"/>
    </source>
</evidence>
<dbReference type="SUPFAM" id="SSF55486">
    <property type="entry name" value="Metalloproteases ('zincins'), catalytic domain"/>
    <property type="match status" value="1"/>
</dbReference>
<dbReference type="Pfam" id="PF11350">
    <property type="entry name" value="DUF3152"/>
    <property type="match status" value="1"/>
</dbReference>
<dbReference type="EMBL" id="SMKL01000036">
    <property type="protein sequence ID" value="TDC49926.1"/>
    <property type="molecule type" value="Genomic_DNA"/>
</dbReference>
<gene>
    <name evidence="3" type="ORF">E1212_16740</name>
</gene>
<feature type="domain" description="DUF3152" evidence="2">
    <location>
        <begin position="107"/>
        <end position="271"/>
    </location>
</feature>
<evidence type="ECO:0000313" key="3">
    <source>
        <dbReference type="EMBL" id="TDC49926.1"/>
    </source>
</evidence>
<name>A0A4R4RKN0_9ACTN</name>
<comment type="caution">
    <text evidence="3">The sequence shown here is derived from an EMBL/GenBank/DDBJ whole genome shotgun (WGS) entry which is preliminary data.</text>
</comment>
<keyword evidence="4" id="KW-1185">Reference proteome</keyword>
<sequence length="282" mass="29091">MIRMGSGVRRAGHRDRGRRRVLPARSGGARGRRLGSLILGVATLGAVGWAVVPDGAPAPQGAALPLAGEPADDAVDDSAGPSKTVVAVPIERPVPNPSDAPAVTPPPQIAATGPGTFAVTPGQSGRAGTEGSLLTYTVEVETGLPFDPIEVAAVVDATLADPRSWIADGRHSFQRVPHGGDIRILVATPGTTDELCAPLRTRGEVSCRNGQNVVLNALRWASAVPHYGGDVAGYRQYVVNHEVGHALGESHVDCPAPGAVAPVMLQQTYGLEGCVANSWPYP</sequence>
<organism evidence="3 4">
    <name type="scientific">Jiangella ureilytica</name>
    <dbReference type="NCBI Taxonomy" id="2530374"/>
    <lineage>
        <taxon>Bacteria</taxon>
        <taxon>Bacillati</taxon>
        <taxon>Actinomycetota</taxon>
        <taxon>Actinomycetes</taxon>
        <taxon>Jiangellales</taxon>
        <taxon>Jiangellaceae</taxon>
        <taxon>Jiangella</taxon>
    </lineage>
</organism>
<dbReference type="AlphaFoldDB" id="A0A4R4RKN0"/>
<evidence type="ECO:0000259" key="2">
    <source>
        <dbReference type="Pfam" id="PF11350"/>
    </source>
</evidence>
<proteinExistence type="predicted"/>
<dbReference type="InterPro" id="IPR022603">
    <property type="entry name" value="DUF3152"/>
</dbReference>